<gene>
    <name evidence="2" type="ORF">SAMN02745138_02561</name>
</gene>
<reference evidence="2 3" key="1">
    <citation type="submission" date="2016-11" db="EMBL/GenBank/DDBJ databases">
        <authorList>
            <person name="Jaros S."/>
            <person name="Januszkiewicz K."/>
            <person name="Wedrychowicz H."/>
        </authorList>
    </citation>
    <scope>NUCLEOTIDE SEQUENCE [LARGE SCALE GENOMIC DNA]</scope>
    <source>
        <strain evidence="2 3">DSM 14214</strain>
    </source>
</reference>
<protein>
    <submittedName>
        <fullName evidence="2">Uncharacterized protein</fullName>
    </submittedName>
</protein>
<keyword evidence="1" id="KW-0175">Coiled coil</keyword>
<evidence type="ECO:0000256" key="1">
    <source>
        <dbReference type="SAM" id="Coils"/>
    </source>
</evidence>
<name>A0A1M6WCJ7_9FIRM</name>
<dbReference type="Proteomes" id="UP000183975">
    <property type="component" value="Unassembled WGS sequence"/>
</dbReference>
<organism evidence="2 3">
    <name type="scientific">Anaerotignum lactatifermentans DSM 14214</name>
    <dbReference type="NCBI Taxonomy" id="1121323"/>
    <lineage>
        <taxon>Bacteria</taxon>
        <taxon>Bacillati</taxon>
        <taxon>Bacillota</taxon>
        <taxon>Clostridia</taxon>
        <taxon>Lachnospirales</taxon>
        <taxon>Anaerotignaceae</taxon>
        <taxon>Anaerotignum</taxon>
    </lineage>
</organism>
<feature type="coiled-coil region" evidence="1">
    <location>
        <begin position="52"/>
        <end position="84"/>
    </location>
</feature>
<sequence length="341" mass="38861">MDILNQQVSHKKFGVGTVVEQTEDAIFVKFANVDKQFQYPSTFQKFLALNDKILQEEVLKEAKQKEQEKEQQKAEIRRDILLNRTSEIPQDSQDRPNVVFKCNYCDGGKSDTLMGFHGVCSDSIIQYNIKVEKRTWCSSPDCACLAYLQGEISRYALESQMDYGGFVCYESQMLREWKAMAGVVQKGERKGAAMRLAQVQANSLCILTTREPYTEEEERLIFAVFLVDRAYDGDSLDEGFVSTQSRFKLALSPQEAKKMPFWKYHANKSKVEKAFWGSGLHRYITNTEAVQILSDIAALKKGTEDEALAQEFLDVFCKVVNTSVEEAGRPEGVLMKRNVRV</sequence>
<proteinExistence type="predicted"/>
<dbReference type="AlphaFoldDB" id="A0A1M6WCJ7"/>
<evidence type="ECO:0000313" key="2">
    <source>
        <dbReference type="EMBL" id="SHK91437.1"/>
    </source>
</evidence>
<accession>A0A1M6WCJ7</accession>
<dbReference type="EMBL" id="FRAH01000053">
    <property type="protein sequence ID" value="SHK91437.1"/>
    <property type="molecule type" value="Genomic_DNA"/>
</dbReference>
<evidence type="ECO:0000313" key="3">
    <source>
        <dbReference type="Proteomes" id="UP000183975"/>
    </source>
</evidence>
<keyword evidence="3" id="KW-1185">Reference proteome</keyword>